<keyword evidence="2" id="KW-1133">Transmembrane helix</keyword>
<protein>
    <submittedName>
        <fullName evidence="4">PEGA domain-containing protein</fullName>
    </submittedName>
</protein>
<dbReference type="PANTHER" id="PTHR36194:SF1">
    <property type="entry name" value="S-LAYER-LIKE PROTEIN"/>
    <property type="match status" value="1"/>
</dbReference>
<reference evidence="4" key="1">
    <citation type="submission" date="2022-04" db="EMBL/GenBank/DDBJ databases">
        <title>Complete genome of Methanoplanus endosymbiosus DSM 3599.</title>
        <authorList>
            <person name="Chen S.-C."/>
            <person name="You Y.-T."/>
            <person name="Zhou Y.-Z."/>
            <person name="Lai M.-C."/>
        </authorList>
    </citation>
    <scope>NUCLEOTIDE SEQUENCE</scope>
    <source>
        <strain evidence="4">DSM 3599</strain>
    </source>
</reference>
<keyword evidence="5" id="KW-1185">Reference proteome</keyword>
<dbReference type="InterPro" id="IPR013229">
    <property type="entry name" value="PEGA"/>
</dbReference>
<evidence type="ECO:0000313" key="4">
    <source>
        <dbReference type="EMBL" id="UUX92672.1"/>
    </source>
</evidence>
<accession>A0A9E7PNN4</accession>
<feature type="domain" description="PEGA" evidence="3">
    <location>
        <begin position="18"/>
        <end position="85"/>
    </location>
</feature>
<dbReference type="KEGG" id="mend:L6E24_00660"/>
<evidence type="ECO:0000313" key="5">
    <source>
        <dbReference type="Proteomes" id="UP001060368"/>
    </source>
</evidence>
<evidence type="ECO:0000256" key="2">
    <source>
        <dbReference type="SAM" id="Phobius"/>
    </source>
</evidence>
<dbReference type="AlphaFoldDB" id="A0A9E7PNN4"/>
<feature type="compositionally biased region" description="Low complexity" evidence="1">
    <location>
        <begin position="541"/>
        <end position="552"/>
    </location>
</feature>
<feature type="region of interest" description="Disordered" evidence="1">
    <location>
        <begin position="530"/>
        <end position="559"/>
    </location>
</feature>
<proteinExistence type="predicted"/>
<feature type="compositionally biased region" description="Low complexity" evidence="1">
    <location>
        <begin position="94"/>
        <end position="164"/>
    </location>
</feature>
<evidence type="ECO:0000256" key="1">
    <source>
        <dbReference type="SAM" id="MobiDB-lite"/>
    </source>
</evidence>
<name>A0A9E7PNN4_9EURY</name>
<evidence type="ECO:0000259" key="3">
    <source>
        <dbReference type="Pfam" id="PF08308"/>
    </source>
</evidence>
<keyword evidence="2" id="KW-0472">Membrane</keyword>
<feature type="region of interest" description="Disordered" evidence="1">
    <location>
        <begin position="87"/>
        <end position="169"/>
    </location>
</feature>
<dbReference type="GeneID" id="74306160"/>
<dbReference type="RefSeq" id="WP_257742815.1">
    <property type="nucleotide sequence ID" value="NZ_CP096115.1"/>
</dbReference>
<feature type="domain" description="PEGA" evidence="3">
    <location>
        <begin position="328"/>
        <end position="395"/>
    </location>
</feature>
<feature type="domain" description="PEGA" evidence="3">
    <location>
        <begin position="257"/>
        <end position="323"/>
    </location>
</feature>
<sequence length="585" mass="60200">MLLCPAAAADNATSEQTGSVTVTTVPSGATVSIDGINKGSSPVTESALSSGVSHTISASMDGYNSASKTVTLGNGEDKAVSLTLEVIPTPTPTPTATATPTPTPTPTATVTATATPTPTPTPTATVTATATPTPTPTPTATVTATATPTPTPTPTATVTATATPTPAPTATPAPGVGWYKVSCNVESAEVIFDNKYVGKIQGGSLSVPVTVGTDSYKQFTISKSGYNTYKNSLPAPPKAGETVNVYATLQSSGPTEGQITVSTSPSGASVYIDKTYKGTTPLTFSLSPGTHGLKITKSGYEDHSENVIITAGQTITRSVTLQKPDNYGTLVVTSEPDNAYVYLDGSGVGRTAVTLRNIAVGNHQIRFTANGYTDQTITKYVYANGVTTVHAVLQRIENPNIVHIKVISHPGEAEVYLDGSFVGYTNDAGVPGALTLATTPGNHKISIEKTGYRDYEIAQYFNGGTTSTVEKVLTQITAPVTGSVEVTSTPSGANVYLDDNYKGITPLTLNNVPTGNHKITLMLDGYSKSEGTTEVEQDKTSSVSVSLSPVQGGQSGGGQQASPGFGIITILTGIGLVGWYLRKNE</sequence>
<feature type="transmembrane region" description="Helical" evidence="2">
    <location>
        <begin position="564"/>
        <end position="581"/>
    </location>
</feature>
<dbReference type="PANTHER" id="PTHR36194">
    <property type="entry name" value="S-LAYER-LIKE PROTEIN"/>
    <property type="match status" value="1"/>
</dbReference>
<organism evidence="4 5">
    <name type="scientific">Methanoplanus endosymbiosus</name>
    <dbReference type="NCBI Taxonomy" id="33865"/>
    <lineage>
        <taxon>Archaea</taxon>
        <taxon>Methanobacteriati</taxon>
        <taxon>Methanobacteriota</taxon>
        <taxon>Stenosarchaea group</taxon>
        <taxon>Methanomicrobia</taxon>
        <taxon>Methanomicrobiales</taxon>
        <taxon>Methanomicrobiaceae</taxon>
        <taxon>Methanoplanus</taxon>
    </lineage>
</organism>
<feature type="domain" description="PEGA" evidence="3">
    <location>
        <begin position="482"/>
        <end position="550"/>
    </location>
</feature>
<dbReference type="EMBL" id="CP096115">
    <property type="protein sequence ID" value="UUX92672.1"/>
    <property type="molecule type" value="Genomic_DNA"/>
</dbReference>
<feature type="domain" description="PEGA" evidence="3">
    <location>
        <begin position="403"/>
        <end position="475"/>
    </location>
</feature>
<keyword evidence="2" id="KW-0812">Transmembrane</keyword>
<dbReference type="Proteomes" id="UP001060368">
    <property type="component" value="Chromosome"/>
</dbReference>
<dbReference type="Pfam" id="PF08308">
    <property type="entry name" value="PEGA"/>
    <property type="match status" value="5"/>
</dbReference>
<gene>
    <name evidence="4" type="ORF">L6E24_00660</name>
</gene>